<sequence>MESEDTPTAVLPAHTCWELLRGIAYGRMALCVEGQPEIYPINAQVDHGTLVFRTSEGSKQRAAEGAPVAFEADGVLQDGSRAWSVVIKGNASTIQRTAELMSTIHLPLHPWEPGRKDRFMRIVPTSITGRSFDVMPAPQLERMPVASEE</sequence>
<dbReference type="EC" id="1.-.-.-" evidence="1"/>
<keyword evidence="1" id="KW-0560">Oxidoreductase</keyword>
<keyword evidence="2" id="KW-1185">Reference proteome</keyword>
<evidence type="ECO:0000313" key="1">
    <source>
        <dbReference type="EMBL" id="MFD1845938.1"/>
    </source>
</evidence>
<comment type="caution">
    <text evidence="1">The sequence shown here is derived from an EMBL/GenBank/DDBJ whole genome shotgun (WGS) entry which is preliminary data.</text>
</comment>
<protein>
    <submittedName>
        <fullName evidence="1">Pyridoxamine 5'-phosphate oxidase family protein</fullName>
        <ecNumber evidence="1">1.-.-.-</ecNumber>
    </submittedName>
</protein>
<dbReference type="RefSeq" id="WP_343880479.1">
    <property type="nucleotide sequence ID" value="NZ_BAAAIJ010000047.1"/>
</dbReference>
<accession>A0ABW4Q578</accession>
<dbReference type="InterPro" id="IPR024747">
    <property type="entry name" value="Pyridox_Oxase-rel"/>
</dbReference>
<name>A0ABW4Q578_9MICC</name>
<proteinExistence type="predicted"/>
<dbReference type="Proteomes" id="UP001597307">
    <property type="component" value="Unassembled WGS sequence"/>
</dbReference>
<organism evidence="1 2">
    <name type="scientific">Arthrobacter flavus</name>
    <dbReference type="NCBI Taxonomy" id="95172"/>
    <lineage>
        <taxon>Bacteria</taxon>
        <taxon>Bacillati</taxon>
        <taxon>Actinomycetota</taxon>
        <taxon>Actinomycetes</taxon>
        <taxon>Micrococcales</taxon>
        <taxon>Micrococcaceae</taxon>
        <taxon>Arthrobacter</taxon>
    </lineage>
</organism>
<dbReference type="EMBL" id="JBHUGA010000011">
    <property type="protein sequence ID" value="MFD1845938.1"/>
    <property type="molecule type" value="Genomic_DNA"/>
</dbReference>
<evidence type="ECO:0000313" key="2">
    <source>
        <dbReference type="Proteomes" id="UP001597307"/>
    </source>
</evidence>
<dbReference type="SUPFAM" id="SSF50475">
    <property type="entry name" value="FMN-binding split barrel"/>
    <property type="match status" value="1"/>
</dbReference>
<dbReference type="GO" id="GO:0016491">
    <property type="term" value="F:oxidoreductase activity"/>
    <property type="evidence" value="ECO:0007669"/>
    <property type="project" value="UniProtKB-KW"/>
</dbReference>
<dbReference type="Pfam" id="PF12900">
    <property type="entry name" value="Pyridox_ox_2"/>
    <property type="match status" value="1"/>
</dbReference>
<dbReference type="Gene3D" id="2.30.110.10">
    <property type="entry name" value="Electron Transport, Fmn-binding Protein, Chain A"/>
    <property type="match status" value="1"/>
</dbReference>
<dbReference type="InterPro" id="IPR012349">
    <property type="entry name" value="Split_barrel_FMN-bd"/>
</dbReference>
<gene>
    <name evidence="1" type="ORF">ACFSFX_04940</name>
</gene>
<reference evidence="2" key="1">
    <citation type="journal article" date="2019" name="Int. J. Syst. Evol. Microbiol.">
        <title>The Global Catalogue of Microorganisms (GCM) 10K type strain sequencing project: providing services to taxonomists for standard genome sequencing and annotation.</title>
        <authorList>
            <consortium name="The Broad Institute Genomics Platform"/>
            <consortium name="The Broad Institute Genome Sequencing Center for Infectious Disease"/>
            <person name="Wu L."/>
            <person name="Ma J."/>
        </authorList>
    </citation>
    <scope>NUCLEOTIDE SEQUENCE [LARGE SCALE GENOMIC DNA]</scope>
    <source>
        <strain evidence="2">JCM 11496</strain>
    </source>
</reference>